<dbReference type="SUPFAM" id="SSF51366">
    <property type="entry name" value="Ribulose-phoshate binding barrel"/>
    <property type="match status" value="1"/>
</dbReference>
<organism evidence="11 12">
    <name type="scientific">Agathobacter ruminis</name>
    <dbReference type="NCBI Taxonomy" id="1712665"/>
    <lineage>
        <taxon>Bacteria</taxon>
        <taxon>Bacillati</taxon>
        <taxon>Bacillota</taxon>
        <taxon>Clostridia</taxon>
        <taxon>Lachnospirales</taxon>
        <taxon>Lachnospiraceae</taxon>
        <taxon>Agathobacter</taxon>
    </lineage>
</organism>
<proteinExistence type="inferred from homology"/>
<dbReference type="InterPro" id="IPR044643">
    <property type="entry name" value="TrpF_fam"/>
</dbReference>
<evidence type="ECO:0000256" key="7">
    <source>
        <dbReference type="ARBA" id="ARBA00023141"/>
    </source>
</evidence>
<evidence type="ECO:0000256" key="4">
    <source>
        <dbReference type="ARBA" id="ARBA00022272"/>
    </source>
</evidence>
<dbReference type="EMBL" id="PDYG01000042">
    <property type="protein sequence ID" value="PHU37564.1"/>
    <property type="molecule type" value="Genomic_DNA"/>
</dbReference>
<dbReference type="HAMAP" id="MF_00135">
    <property type="entry name" value="PRAI"/>
    <property type="match status" value="1"/>
</dbReference>
<name>A0A2G3E2T2_9FIRM</name>
<dbReference type="Proteomes" id="UP000224563">
    <property type="component" value="Unassembled WGS sequence"/>
</dbReference>
<comment type="catalytic activity">
    <reaction evidence="1 9">
        <text>N-(5-phospho-beta-D-ribosyl)anthranilate = 1-(2-carboxyphenylamino)-1-deoxy-D-ribulose 5-phosphate</text>
        <dbReference type="Rhea" id="RHEA:21540"/>
        <dbReference type="ChEBI" id="CHEBI:18277"/>
        <dbReference type="ChEBI" id="CHEBI:58613"/>
        <dbReference type="EC" id="5.3.1.24"/>
    </reaction>
</comment>
<accession>A0A2G3E2T2</accession>
<reference evidence="11 12" key="1">
    <citation type="submission" date="2017-10" db="EMBL/GenBank/DDBJ databases">
        <title>Resolving the taxonomy of Roseburia spp., Eubacterium rectale and Agathobacter spp. through phylogenomic analysis.</title>
        <authorList>
            <person name="Sheridan P.O."/>
            <person name="Walker A.W."/>
            <person name="Duncan S.H."/>
            <person name="Scott K.P."/>
            <person name="Toole P.W.O."/>
            <person name="Luis P."/>
            <person name="Flint H.J."/>
        </authorList>
    </citation>
    <scope>NUCLEOTIDE SEQUENCE [LARGE SCALE GENOMIC DNA]</scope>
    <source>
        <strain evidence="11 12">JK623</strain>
    </source>
</reference>
<evidence type="ECO:0000313" key="12">
    <source>
        <dbReference type="Proteomes" id="UP000224563"/>
    </source>
</evidence>
<evidence type="ECO:0000256" key="8">
    <source>
        <dbReference type="ARBA" id="ARBA00023235"/>
    </source>
</evidence>
<dbReference type="CDD" id="cd00405">
    <property type="entry name" value="PRAI"/>
    <property type="match status" value="1"/>
</dbReference>
<keyword evidence="6 9" id="KW-0822">Tryptophan biosynthesis</keyword>
<evidence type="ECO:0000313" key="11">
    <source>
        <dbReference type="EMBL" id="PHU37564.1"/>
    </source>
</evidence>
<keyword evidence="5 9" id="KW-0028">Amino-acid biosynthesis</keyword>
<comment type="pathway">
    <text evidence="2 9">Amino-acid biosynthesis; L-tryptophan biosynthesis; L-tryptophan from chorismate: step 3/5.</text>
</comment>
<evidence type="ECO:0000256" key="3">
    <source>
        <dbReference type="ARBA" id="ARBA00012572"/>
    </source>
</evidence>
<protein>
    <recommendedName>
        <fullName evidence="4 9">N-(5'-phosphoribosyl)anthranilate isomerase</fullName>
        <shortName evidence="9">PRAI</shortName>
        <ecNumber evidence="3 9">5.3.1.24</ecNumber>
    </recommendedName>
</protein>
<dbReference type="GO" id="GO:0000162">
    <property type="term" value="P:L-tryptophan biosynthetic process"/>
    <property type="evidence" value="ECO:0007669"/>
    <property type="project" value="UniProtKB-UniRule"/>
</dbReference>
<gene>
    <name evidence="9" type="primary">trpF</name>
    <name evidence="11" type="ORF">CSX02_07370</name>
</gene>
<comment type="similarity">
    <text evidence="9">Belongs to the TrpF family.</text>
</comment>
<dbReference type="AlphaFoldDB" id="A0A2G3E2T2"/>
<dbReference type="Gene3D" id="3.20.20.70">
    <property type="entry name" value="Aldolase class I"/>
    <property type="match status" value="1"/>
</dbReference>
<dbReference type="Pfam" id="PF00697">
    <property type="entry name" value="PRAI"/>
    <property type="match status" value="1"/>
</dbReference>
<evidence type="ECO:0000259" key="10">
    <source>
        <dbReference type="Pfam" id="PF00697"/>
    </source>
</evidence>
<dbReference type="UniPathway" id="UPA00035">
    <property type="reaction ID" value="UER00042"/>
</dbReference>
<evidence type="ECO:0000256" key="2">
    <source>
        <dbReference type="ARBA" id="ARBA00004664"/>
    </source>
</evidence>
<evidence type="ECO:0000256" key="6">
    <source>
        <dbReference type="ARBA" id="ARBA00022822"/>
    </source>
</evidence>
<evidence type="ECO:0000256" key="1">
    <source>
        <dbReference type="ARBA" id="ARBA00001164"/>
    </source>
</evidence>
<keyword evidence="12" id="KW-1185">Reference proteome</keyword>
<evidence type="ECO:0000256" key="9">
    <source>
        <dbReference type="HAMAP-Rule" id="MF_00135"/>
    </source>
</evidence>
<dbReference type="InterPro" id="IPR011060">
    <property type="entry name" value="RibuloseP-bd_barrel"/>
</dbReference>
<dbReference type="InterPro" id="IPR013785">
    <property type="entry name" value="Aldolase_TIM"/>
</dbReference>
<sequence length="208" mass="22836">MMRTSMNRTKIKICGIKTQQDIVIMNRTKPDYAGFVFFEKSKRHLTYDQAADLLANLDHGITPVAVCVSPDSARIEAIARLGFPIIQIHGNLTNEMIEQWPNQIWQAVNVEGEDLPEIMSHPKIVGYVVDGAKYGSGQSFAWSKELAKACVSLPHLILAGGLNAENVCEGIQLFQPDIVDVSSGVELPEMGKDAAKVEAFIRAVREGA</sequence>
<keyword evidence="8 9" id="KW-0413">Isomerase</keyword>
<reference evidence="11 12" key="2">
    <citation type="submission" date="2017-10" db="EMBL/GenBank/DDBJ databases">
        <authorList>
            <person name="Banno H."/>
            <person name="Chua N.-H."/>
        </authorList>
    </citation>
    <scope>NUCLEOTIDE SEQUENCE [LARGE SCALE GENOMIC DNA]</scope>
    <source>
        <strain evidence="11 12">JK623</strain>
    </source>
</reference>
<comment type="caution">
    <text evidence="11">The sequence shown here is derived from an EMBL/GenBank/DDBJ whole genome shotgun (WGS) entry which is preliminary data.</text>
</comment>
<dbReference type="GO" id="GO:0004640">
    <property type="term" value="F:phosphoribosylanthranilate isomerase activity"/>
    <property type="evidence" value="ECO:0007669"/>
    <property type="project" value="UniProtKB-UniRule"/>
</dbReference>
<dbReference type="PANTHER" id="PTHR42894">
    <property type="entry name" value="N-(5'-PHOSPHORIBOSYL)ANTHRANILATE ISOMERASE"/>
    <property type="match status" value="1"/>
</dbReference>
<keyword evidence="7 9" id="KW-0057">Aromatic amino acid biosynthesis</keyword>
<evidence type="ECO:0000256" key="5">
    <source>
        <dbReference type="ARBA" id="ARBA00022605"/>
    </source>
</evidence>
<dbReference type="EC" id="5.3.1.24" evidence="3 9"/>
<dbReference type="PANTHER" id="PTHR42894:SF1">
    <property type="entry name" value="N-(5'-PHOSPHORIBOSYL)ANTHRANILATE ISOMERASE"/>
    <property type="match status" value="1"/>
</dbReference>
<dbReference type="InterPro" id="IPR001240">
    <property type="entry name" value="PRAI_dom"/>
</dbReference>
<feature type="domain" description="N-(5'phosphoribosyl) anthranilate isomerase (PRAI)" evidence="10">
    <location>
        <begin position="11"/>
        <end position="202"/>
    </location>
</feature>